<dbReference type="EMBL" id="CACRXK020008641">
    <property type="protein sequence ID" value="CAB4015247.1"/>
    <property type="molecule type" value="Genomic_DNA"/>
</dbReference>
<keyword evidence="6" id="KW-1185">Reference proteome</keyword>
<dbReference type="GO" id="GO:0016020">
    <property type="term" value="C:membrane"/>
    <property type="evidence" value="ECO:0007669"/>
    <property type="project" value="UniProtKB-SubCell"/>
</dbReference>
<evidence type="ECO:0000313" key="5">
    <source>
        <dbReference type="EMBL" id="CAB4015247.1"/>
    </source>
</evidence>
<accession>A0A6S7ICY1</accession>
<dbReference type="GO" id="GO:0006685">
    <property type="term" value="P:sphingomyelin catabolic process"/>
    <property type="evidence" value="ECO:0007669"/>
    <property type="project" value="TreeGrafter"/>
</dbReference>
<evidence type="ECO:0000256" key="2">
    <source>
        <dbReference type="ARBA" id="ARBA00022692"/>
    </source>
</evidence>
<dbReference type="GO" id="GO:0046475">
    <property type="term" value="P:glycerophospholipid catabolic process"/>
    <property type="evidence" value="ECO:0007669"/>
    <property type="project" value="TreeGrafter"/>
</dbReference>
<dbReference type="PANTHER" id="PTHR12988">
    <property type="entry name" value="SPHINGOMYELIN PHOSPHODIESTERASE 4"/>
    <property type="match status" value="1"/>
</dbReference>
<keyword evidence="3" id="KW-1133">Transmembrane helix</keyword>
<evidence type="ECO:0000313" key="6">
    <source>
        <dbReference type="Proteomes" id="UP001152795"/>
    </source>
</evidence>
<sequence>NNVGDASPQTAFSGLIKTFENKQATPSGPSFDHCSMPARQSELFLQIFLEFWMNHGVDREGTQLFAPLGQDYFLPSVDHVRVVRMLVKHLHLFMNVNMNNHTAVTSNNEIDEASYRAFMPESMKLFKRRLYWFIHHCFAHWPLDPTFRFILETWLSYIQPWRYMNSEQGTPPRNVGRMLFWKPFIHNNLLFYTVILQEFLNRAEKLNLRSSRDTQLFYRVTKVFSQEHLMYIVNEAEHQLLSCLTSMQTGFVQKSRSPKPDHYLHFMELQTPGTPYRPLWMEENINNIRHLLHRVEETLRSLREPQGGNVDDHQHGGWVRTKIRNTLNWLQDAFAIDEHYWLIQDENSKAQEHLVQVSKHLRTLFQIEDATHETTIPWAAEVGDKSSPGSHSRPQRGSIESLPDCKKTEKGLELTSLGKYQMANGLRRFDIQYSGDPDLQPARSYEVVFLVRSLHQLSISLNQKFGPYLSTIYTSPGWRGSLARYLSPAVQRPRTLSPVKHVQHPASGESSGEPKISLRYLASYRLWAQLLFLYCFISWVLDRPWCAVFVVVFVLLYMFVSNIHAVKPRQETRSRTTSDTWE</sequence>
<comment type="subcellular location">
    <subcellularLocation>
        <location evidence="1">Membrane</location>
        <topology evidence="1">Single-pass membrane protein</topology>
    </subcellularLocation>
</comment>
<evidence type="ECO:0000256" key="1">
    <source>
        <dbReference type="ARBA" id="ARBA00004167"/>
    </source>
</evidence>
<dbReference type="GO" id="GO:0050290">
    <property type="term" value="F:sphingomyelin phosphodiesterase D activity"/>
    <property type="evidence" value="ECO:0007669"/>
    <property type="project" value="InterPro"/>
</dbReference>
<feature type="non-terminal residue" evidence="5">
    <location>
        <position position="1"/>
    </location>
</feature>
<evidence type="ECO:0000256" key="4">
    <source>
        <dbReference type="ARBA" id="ARBA00023136"/>
    </source>
</evidence>
<evidence type="ECO:0000256" key="3">
    <source>
        <dbReference type="ARBA" id="ARBA00022989"/>
    </source>
</evidence>
<proteinExistence type="predicted"/>
<dbReference type="Pfam" id="PF14724">
    <property type="entry name" value="mit_SMPDase"/>
    <property type="match status" value="1"/>
</dbReference>
<protein>
    <submittedName>
        <fullName evidence="5">Sphingomyelin phosphodiesterase 4 isoform X2</fullName>
    </submittedName>
</protein>
<reference evidence="5" key="1">
    <citation type="submission" date="2020-04" db="EMBL/GenBank/DDBJ databases">
        <authorList>
            <person name="Alioto T."/>
            <person name="Alioto T."/>
            <person name="Gomez Garrido J."/>
        </authorList>
    </citation>
    <scope>NUCLEOTIDE SEQUENCE</scope>
    <source>
        <strain evidence="5">A484AB</strain>
    </source>
</reference>
<dbReference type="GO" id="GO:0046513">
    <property type="term" value="P:ceramide biosynthetic process"/>
    <property type="evidence" value="ECO:0007669"/>
    <property type="project" value="TreeGrafter"/>
</dbReference>
<keyword evidence="4" id="KW-0472">Membrane</keyword>
<keyword evidence="2" id="KW-0812">Transmembrane</keyword>
<comment type="caution">
    <text evidence="5">The sequence shown here is derived from an EMBL/GenBank/DDBJ whole genome shotgun (WGS) entry which is preliminary data.</text>
</comment>
<gene>
    <name evidence="5" type="ORF">PACLA_8A080113</name>
</gene>
<dbReference type="OrthoDB" id="10251508at2759"/>
<dbReference type="InterPro" id="IPR024129">
    <property type="entry name" value="Sphingomy_SMPD4"/>
</dbReference>
<dbReference type="PANTHER" id="PTHR12988:SF6">
    <property type="entry name" value="SPHINGOMYELIN PHOSPHODIESTERASE 4"/>
    <property type="match status" value="1"/>
</dbReference>
<dbReference type="AlphaFoldDB" id="A0A6S7ICY1"/>
<dbReference type="Proteomes" id="UP001152795">
    <property type="component" value="Unassembled WGS sequence"/>
</dbReference>
<name>A0A6S7ICY1_PARCT</name>
<organism evidence="5 6">
    <name type="scientific">Paramuricea clavata</name>
    <name type="common">Red gorgonian</name>
    <name type="synonym">Violescent sea-whip</name>
    <dbReference type="NCBI Taxonomy" id="317549"/>
    <lineage>
        <taxon>Eukaryota</taxon>
        <taxon>Metazoa</taxon>
        <taxon>Cnidaria</taxon>
        <taxon>Anthozoa</taxon>
        <taxon>Octocorallia</taxon>
        <taxon>Malacalcyonacea</taxon>
        <taxon>Plexauridae</taxon>
        <taxon>Paramuricea</taxon>
    </lineage>
</organism>